<dbReference type="InterPro" id="IPR001810">
    <property type="entry name" value="F-box_dom"/>
</dbReference>
<evidence type="ECO:0000313" key="3">
    <source>
        <dbReference type="Proteomes" id="UP000313359"/>
    </source>
</evidence>
<name>A0A5C2S8S6_9APHY</name>
<dbReference type="EMBL" id="ML122269">
    <property type="protein sequence ID" value="RPD59637.1"/>
    <property type="molecule type" value="Genomic_DNA"/>
</dbReference>
<dbReference type="InterPro" id="IPR036047">
    <property type="entry name" value="F-box-like_dom_sf"/>
</dbReference>
<evidence type="ECO:0000259" key="1">
    <source>
        <dbReference type="PROSITE" id="PS50181"/>
    </source>
</evidence>
<accession>A0A5C2S8S6</accession>
<keyword evidence="3" id="KW-1185">Reference proteome</keyword>
<organism evidence="2 3">
    <name type="scientific">Lentinus tigrinus ALCF2SS1-6</name>
    <dbReference type="NCBI Taxonomy" id="1328759"/>
    <lineage>
        <taxon>Eukaryota</taxon>
        <taxon>Fungi</taxon>
        <taxon>Dikarya</taxon>
        <taxon>Basidiomycota</taxon>
        <taxon>Agaricomycotina</taxon>
        <taxon>Agaricomycetes</taxon>
        <taxon>Polyporales</taxon>
        <taxon>Polyporaceae</taxon>
        <taxon>Lentinus</taxon>
    </lineage>
</organism>
<dbReference type="AlphaFoldDB" id="A0A5C2S8S6"/>
<dbReference type="Proteomes" id="UP000313359">
    <property type="component" value="Unassembled WGS sequence"/>
</dbReference>
<dbReference type="CDD" id="cd09917">
    <property type="entry name" value="F-box_SF"/>
    <property type="match status" value="1"/>
</dbReference>
<reference evidence="2" key="1">
    <citation type="journal article" date="2018" name="Genome Biol. Evol.">
        <title>Genomics and development of Lentinus tigrinus, a white-rot wood-decaying mushroom with dimorphic fruiting bodies.</title>
        <authorList>
            <person name="Wu B."/>
            <person name="Xu Z."/>
            <person name="Knudson A."/>
            <person name="Carlson A."/>
            <person name="Chen N."/>
            <person name="Kovaka S."/>
            <person name="LaButti K."/>
            <person name="Lipzen A."/>
            <person name="Pennachio C."/>
            <person name="Riley R."/>
            <person name="Schakwitz W."/>
            <person name="Umezawa K."/>
            <person name="Ohm R.A."/>
            <person name="Grigoriev I.V."/>
            <person name="Nagy L.G."/>
            <person name="Gibbons J."/>
            <person name="Hibbett D."/>
        </authorList>
    </citation>
    <scope>NUCLEOTIDE SEQUENCE [LARGE SCALE GENOMIC DNA]</scope>
    <source>
        <strain evidence="2">ALCF2SS1-6</strain>
    </source>
</reference>
<evidence type="ECO:0000313" key="2">
    <source>
        <dbReference type="EMBL" id="RPD59637.1"/>
    </source>
</evidence>
<dbReference type="SUPFAM" id="SSF81383">
    <property type="entry name" value="F-box domain"/>
    <property type="match status" value="1"/>
</dbReference>
<sequence>MLSPPAQRVFLPILPADVLTCIFMRCTLRDLLNLSLVYRLLKDPLESNAYLLRYKVLLAVHGPVDVPSPHEDKLSLLMKYHSRVVDGVYTNTGSRYISCVEPFIYRGQAPTGPDTDRCRLSLAFGGTISYTILKPLDGVIDIYEPSPLPGNHTDLLLVATGEPYGETDWDIIVHVRFLKRPDAPHPRVL</sequence>
<dbReference type="PROSITE" id="PS50181">
    <property type="entry name" value="FBOX"/>
    <property type="match status" value="1"/>
</dbReference>
<proteinExistence type="predicted"/>
<feature type="domain" description="F-box" evidence="1">
    <location>
        <begin position="8"/>
        <end position="54"/>
    </location>
</feature>
<gene>
    <name evidence="2" type="ORF">L227DRAFT_154543</name>
</gene>
<protein>
    <recommendedName>
        <fullName evidence="1">F-box domain-containing protein</fullName>
    </recommendedName>
</protein>